<dbReference type="SUPFAM" id="SSF50978">
    <property type="entry name" value="WD40 repeat-like"/>
    <property type="match status" value="1"/>
</dbReference>
<sequence>MDFTEIYRQSSSLVAFSPGGHFILTAVEDRVIVRRTDTFQITRTWLVDSSPSPTNVFFSSKSLSKAKSSSGPISDGWVTHCGWSCDSEYIFAAFANVGVVHILKLRDETWSGRIEAGTEGLTKAEWAPDGRTILCFSEWGLRVTLWSLATGNATYIQFPVHPDRGYAFRADGRYFFLAERHKSKDTLGVYDAAESYKLMRHFPLPTSSLASLAMSPTGNHIAIWEGPLDYKLHVLTPAGNVLTTFTPESDPGLGIRNVAWHPNGMFLAVGGWDDRIYILESLSWSAVATLELSSRIPTSTKVWREPSNWMELTEGRGFLSYERLSGPQVLSIVRADQTKPSPKSGALQLEWNNGGDLLLVRFENVPTAVFIYDFPSPQQEFVPRLRSVLLHSSPVFNARWNPVRKGSLVVCCNTQSVYTWSDEWVNESGEEEEMAECIGVPTHKFETRDAKWAPDGKGFILYDKDQFCCAFEVEDEEPEAT</sequence>
<dbReference type="EMBL" id="JABXXO010000001">
    <property type="protein sequence ID" value="KAF7784603.1"/>
    <property type="molecule type" value="Genomic_DNA"/>
</dbReference>
<evidence type="ECO:0008006" key="3">
    <source>
        <dbReference type="Google" id="ProtNLM"/>
    </source>
</evidence>
<dbReference type="InterPro" id="IPR052778">
    <property type="entry name" value="Centrosome-WD_assoc"/>
</dbReference>
<dbReference type="SMART" id="SM00320">
    <property type="entry name" value="WD40"/>
    <property type="match status" value="2"/>
</dbReference>
<evidence type="ECO:0000313" key="1">
    <source>
        <dbReference type="EMBL" id="KAF7784603.1"/>
    </source>
</evidence>
<dbReference type="GO" id="GO:1990810">
    <property type="term" value="P:microtubule anchoring at mitotic spindle pole body"/>
    <property type="evidence" value="ECO:0007669"/>
    <property type="project" value="TreeGrafter"/>
</dbReference>
<dbReference type="Gene3D" id="2.130.10.10">
    <property type="entry name" value="YVTN repeat-like/Quinoprotein amine dehydrogenase"/>
    <property type="match status" value="2"/>
</dbReference>
<organism evidence="1 2">
    <name type="scientific">Agaricus bisporus var. burnettii</name>
    <dbReference type="NCBI Taxonomy" id="192524"/>
    <lineage>
        <taxon>Eukaryota</taxon>
        <taxon>Fungi</taxon>
        <taxon>Dikarya</taxon>
        <taxon>Basidiomycota</taxon>
        <taxon>Agaricomycotina</taxon>
        <taxon>Agaricomycetes</taxon>
        <taxon>Agaricomycetidae</taxon>
        <taxon>Agaricales</taxon>
        <taxon>Agaricineae</taxon>
        <taxon>Agaricaceae</taxon>
        <taxon>Agaricus</taxon>
    </lineage>
</organism>
<dbReference type="AlphaFoldDB" id="A0A8H7FB75"/>
<dbReference type="InterPro" id="IPR001680">
    <property type="entry name" value="WD40_rpt"/>
</dbReference>
<dbReference type="PANTHER" id="PTHR16220:SF0">
    <property type="entry name" value="WD REPEAT-CONTAINING PROTEIN WRAP73"/>
    <property type="match status" value="1"/>
</dbReference>
<protein>
    <recommendedName>
        <fullName evidence="3">Anaphase-promoting complex subunit 4 WD40 domain-containing protein</fullName>
    </recommendedName>
</protein>
<accession>A0A8H7FB75</accession>
<dbReference type="InterPro" id="IPR036322">
    <property type="entry name" value="WD40_repeat_dom_sf"/>
</dbReference>
<dbReference type="PANTHER" id="PTHR16220">
    <property type="entry name" value="WD REPEAT PROTEIN 8-RELATED"/>
    <property type="match status" value="1"/>
</dbReference>
<dbReference type="SUPFAM" id="SSF82171">
    <property type="entry name" value="DPP6 N-terminal domain-like"/>
    <property type="match status" value="1"/>
</dbReference>
<gene>
    <name evidence="1" type="ORF">Agabi119p4_768</name>
</gene>
<reference evidence="1 2" key="1">
    <citation type="journal article" name="Sci. Rep.">
        <title>Telomere-to-telomere assembled and centromere annotated genomes of the two main subspecies of the button mushroom Agaricus bisporus reveal especially polymorphic chromosome ends.</title>
        <authorList>
            <person name="Sonnenberg A.S.M."/>
            <person name="Sedaghat-Telgerd N."/>
            <person name="Lavrijssen B."/>
            <person name="Ohm R.A."/>
            <person name="Hendrickx P.M."/>
            <person name="Scholtmeijer K."/>
            <person name="Baars J.J.P."/>
            <person name="van Peer A."/>
        </authorList>
    </citation>
    <scope>NUCLEOTIDE SEQUENCE [LARGE SCALE GENOMIC DNA]</scope>
    <source>
        <strain evidence="1 2">H119_p4</strain>
    </source>
</reference>
<dbReference type="GO" id="GO:0005815">
    <property type="term" value="C:microtubule organizing center"/>
    <property type="evidence" value="ECO:0007669"/>
    <property type="project" value="TreeGrafter"/>
</dbReference>
<evidence type="ECO:0000313" key="2">
    <source>
        <dbReference type="Proteomes" id="UP000629468"/>
    </source>
</evidence>
<name>A0A8H7FB75_AGABI</name>
<dbReference type="InterPro" id="IPR015943">
    <property type="entry name" value="WD40/YVTN_repeat-like_dom_sf"/>
</dbReference>
<dbReference type="GO" id="GO:1990811">
    <property type="term" value="C:MWP complex"/>
    <property type="evidence" value="ECO:0007669"/>
    <property type="project" value="TreeGrafter"/>
</dbReference>
<proteinExistence type="predicted"/>
<comment type="caution">
    <text evidence="1">The sequence shown here is derived from an EMBL/GenBank/DDBJ whole genome shotgun (WGS) entry which is preliminary data.</text>
</comment>
<dbReference type="Pfam" id="PF00400">
    <property type="entry name" value="WD40"/>
    <property type="match status" value="1"/>
</dbReference>
<dbReference type="Proteomes" id="UP000629468">
    <property type="component" value="Unassembled WGS sequence"/>
</dbReference>